<evidence type="ECO:0000313" key="2">
    <source>
        <dbReference type="Proteomes" id="UP000193380"/>
    </source>
</evidence>
<gene>
    <name evidence="1" type="ORF">GSONMT00019477001</name>
</gene>
<reference evidence="1" key="1">
    <citation type="journal article" date="2014" name="Nat. Commun.">
        <title>The rainbow trout genome provides novel insights into evolution after whole-genome duplication in vertebrates.</title>
        <authorList>
            <person name="Berthelot C."/>
            <person name="Brunet F."/>
            <person name="Chalopin D."/>
            <person name="Juanchich A."/>
            <person name="Bernard M."/>
            <person name="Noel B."/>
            <person name="Bento P."/>
            <person name="Da Silva C."/>
            <person name="Labadie K."/>
            <person name="Alberti A."/>
            <person name="Aury J.M."/>
            <person name="Louis A."/>
            <person name="Dehais P."/>
            <person name="Bardou P."/>
            <person name="Montfort J."/>
            <person name="Klopp C."/>
            <person name="Cabau C."/>
            <person name="Gaspin C."/>
            <person name="Thorgaard G.H."/>
            <person name="Boussaha M."/>
            <person name="Quillet E."/>
            <person name="Guyomard R."/>
            <person name="Galiana D."/>
            <person name="Bobe J."/>
            <person name="Volff J.N."/>
            <person name="Genet C."/>
            <person name="Wincker P."/>
            <person name="Jaillon O."/>
            <person name="Roest Crollius H."/>
            <person name="Guiguen Y."/>
        </authorList>
    </citation>
    <scope>NUCLEOTIDE SEQUENCE [LARGE SCALE GENOMIC DNA]</scope>
</reference>
<dbReference type="AlphaFoldDB" id="A0A060ZBI6"/>
<dbReference type="STRING" id="8022.A0A060ZBI6"/>
<accession>A0A060ZBI6</accession>
<evidence type="ECO:0000313" key="1">
    <source>
        <dbReference type="EMBL" id="CDR01446.1"/>
    </source>
</evidence>
<sequence>MAGKVTSSRLLTTAEDTLRKSSLPGGQSVVIGSNYRSVFILIHHFSVFKWGPLKGAWDEASPKEIPNLYTITALAWEEGRLTPLCS</sequence>
<dbReference type="PaxDb" id="8022-A0A060ZBI6"/>
<protein>
    <submittedName>
        <fullName evidence="1">Uncharacterized protein</fullName>
    </submittedName>
</protein>
<dbReference type="Proteomes" id="UP000193380">
    <property type="component" value="Unassembled WGS sequence"/>
</dbReference>
<organism evidence="1 2">
    <name type="scientific">Oncorhynchus mykiss</name>
    <name type="common">Rainbow trout</name>
    <name type="synonym">Salmo gairdneri</name>
    <dbReference type="NCBI Taxonomy" id="8022"/>
    <lineage>
        <taxon>Eukaryota</taxon>
        <taxon>Metazoa</taxon>
        <taxon>Chordata</taxon>
        <taxon>Craniata</taxon>
        <taxon>Vertebrata</taxon>
        <taxon>Euteleostomi</taxon>
        <taxon>Actinopterygii</taxon>
        <taxon>Neopterygii</taxon>
        <taxon>Teleostei</taxon>
        <taxon>Protacanthopterygii</taxon>
        <taxon>Salmoniformes</taxon>
        <taxon>Salmonidae</taxon>
        <taxon>Salmoninae</taxon>
        <taxon>Oncorhynchus</taxon>
    </lineage>
</organism>
<dbReference type="EMBL" id="FR966036">
    <property type="protein sequence ID" value="CDR01446.1"/>
    <property type="molecule type" value="Genomic_DNA"/>
</dbReference>
<name>A0A060ZBI6_ONCMY</name>
<reference evidence="1" key="2">
    <citation type="submission" date="2014-03" db="EMBL/GenBank/DDBJ databases">
        <authorList>
            <person name="Genoscope - CEA"/>
        </authorList>
    </citation>
    <scope>NUCLEOTIDE SEQUENCE</scope>
</reference>
<proteinExistence type="predicted"/>